<evidence type="ECO:0000256" key="1">
    <source>
        <dbReference type="ARBA" id="ARBA00004141"/>
    </source>
</evidence>
<feature type="transmembrane region" description="Helical" evidence="7">
    <location>
        <begin position="145"/>
        <end position="162"/>
    </location>
</feature>
<dbReference type="Proteomes" id="UP000009022">
    <property type="component" value="Unassembled WGS sequence"/>
</dbReference>
<dbReference type="PhylomeDB" id="B3S018"/>
<dbReference type="CTD" id="6754669"/>
<dbReference type="InterPro" id="IPR052836">
    <property type="entry name" value="PRRT_domain-containing"/>
</dbReference>
<reference evidence="9 10" key="1">
    <citation type="journal article" date="2008" name="Nature">
        <title>The Trichoplax genome and the nature of placozoans.</title>
        <authorList>
            <person name="Srivastava M."/>
            <person name="Begovic E."/>
            <person name="Chapman J."/>
            <person name="Putnam N.H."/>
            <person name="Hellsten U."/>
            <person name="Kawashima T."/>
            <person name="Kuo A."/>
            <person name="Mitros T."/>
            <person name="Salamov A."/>
            <person name="Carpenter M.L."/>
            <person name="Signorovitch A.Y."/>
            <person name="Moreno M.A."/>
            <person name="Kamm K."/>
            <person name="Grimwood J."/>
            <person name="Schmutz J."/>
            <person name="Shapiro H."/>
            <person name="Grigoriev I.V."/>
            <person name="Buss L.W."/>
            <person name="Schierwater B."/>
            <person name="Dellaporta S.L."/>
            <person name="Rokhsar D.S."/>
        </authorList>
    </citation>
    <scope>NUCLEOTIDE SEQUENCE [LARGE SCALE GENOMIC DNA]</scope>
    <source>
        <strain evidence="9 10">Grell-BS-1999</strain>
    </source>
</reference>
<feature type="transmembrane region" description="Helical" evidence="7">
    <location>
        <begin position="300"/>
        <end position="319"/>
    </location>
</feature>
<sequence>MPCQVDAAVPEPNPHWVNSSATHSWFIVFQFHIYFFATCFGCIGIYALVSIVDHGRRVFKKRFFLAINFLLIFFAVVRTAFLIYDPYESGNGLQRFGNDTHLLPVTTRVLHGLGYPCLTSAFTLIFLAIINCVKVKAVSKKVQHPALIISIITLHFAIVISADTTVAFCGGYKDLLIVCQSFFIIWGAVICVSYLICGYRILSFTKCSHKVLAVQSATVSTSTSSTTAGIMPNSSYVRLRKKSSIAPKSTAVCTSVKKITRITMYSAILGMCCVIMNIYSLFGIYGVLAPPHFPAPWPWLMYQSLFRIVELGMAVVMAYTTNRPSKNGTLSSKTTAIRTADWKV</sequence>
<dbReference type="Pfam" id="PF25987">
    <property type="entry name" value="PRRT3"/>
    <property type="match status" value="1"/>
</dbReference>
<dbReference type="InterPro" id="IPR059081">
    <property type="entry name" value="PRRT3-4"/>
</dbReference>
<feature type="transmembrane region" description="Helical" evidence="7">
    <location>
        <begin position="113"/>
        <end position="133"/>
    </location>
</feature>
<name>B3S018_TRIAD</name>
<protein>
    <recommendedName>
        <fullName evidence="8">Proline-rich transmembrane protein 3/4 domain-containing protein</fullName>
    </recommendedName>
</protein>
<evidence type="ECO:0000256" key="3">
    <source>
        <dbReference type="ARBA" id="ARBA00022692"/>
    </source>
</evidence>
<evidence type="ECO:0000313" key="10">
    <source>
        <dbReference type="Proteomes" id="UP000009022"/>
    </source>
</evidence>
<keyword evidence="10" id="KW-1185">Reference proteome</keyword>
<dbReference type="OrthoDB" id="10066605at2759"/>
<dbReference type="HOGENOM" id="CLU_807353_0_0_1"/>
<feature type="transmembrane region" description="Helical" evidence="7">
    <location>
        <begin position="182"/>
        <end position="202"/>
    </location>
</feature>
<evidence type="ECO:0000256" key="7">
    <source>
        <dbReference type="SAM" id="Phobius"/>
    </source>
</evidence>
<dbReference type="InParanoid" id="B3S018"/>
<feature type="transmembrane region" description="Helical" evidence="7">
    <location>
        <begin position="63"/>
        <end position="84"/>
    </location>
</feature>
<comment type="subcellular location">
    <subcellularLocation>
        <location evidence="1">Membrane</location>
        <topology evidence="1">Multi-pass membrane protein</topology>
    </subcellularLocation>
</comment>
<keyword evidence="3 7" id="KW-0812">Transmembrane</keyword>
<dbReference type="AlphaFoldDB" id="B3S018"/>
<keyword evidence="5 7" id="KW-1133">Transmembrane helix</keyword>
<evidence type="ECO:0000256" key="2">
    <source>
        <dbReference type="ARBA" id="ARBA00022553"/>
    </source>
</evidence>
<feature type="transmembrane region" description="Helical" evidence="7">
    <location>
        <begin position="267"/>
        <end position="288"/>
    </location>
</feature>
<dbReference type="eggNOG" id="ENOG502QU49">
    <property type="taxonomic scope" value="Eukaryota"/>
</dbReference>
<evidence type="ECO:0000259" key="8">
    <source>
        <dbReference type="Pfam" id="PF25987"/>
    </source>
</evidence>
<feature type="transmembrane region" description="Helical" evidence="7">
    <location>
        <begin position="25"/>
        <end position="51"/>
    </location>
</feature>
<dbReference type="PANTHER" id="PTHR35578">
    <property type="entry name" value="PROLINE-RICH TRANSMEMBRANE PROTEIN 4-RELATED"/>
    <property type="match status" value="1"/>
</dbReference>
<dbReference type="STRING" id="10228.B3S018"/>
<dbReference type="EMBL" id="DS985246">
    <property type="protein sequence ID" value="EDV24310.1"/>
    <property type="molecule type" value="Genomic_DNA"/>
</dbReference>
<dbReference type="RefSeq" id="XP_002113836.1">
    <property type="nucleotide sequence ID" value="XM_002113800.1"/>
</dbReference>
<dbReference type="KEGG" id="tad:TRIADDRAFT_57651"/>
<dbReference type="OMA" id="KIRIMEM"/>
<dbReference type="GeneID" id="6754669"/>
<evidence type="ECO:0000256" key="6">
    <source>
        <dbReference type="ARBA" id="ARBA00023136"/>
    </source>
</evidence>
<gene>
    <name evidence="9" type="ORF">TRIADDRAFT_57651</name>
</gene>
<dbReference type="PANTHER" id="PTHR35578:SF6">
    <property type="entry name" value="PROLINE-RICH TRANSMEMBRANE PROTEIN 4"/>
    <property type="match status" value="1"/>
</dbReference>
<keyword evidence="6 7" id="KW-0472">Membrane</keyword>
<evidence type="ECO:0000256" key="4">
    <source>
        <dbReference type="ARBA" id="ARBA00022729"/>
    </source>
</evidence>
<keyword evidence="4" id="KW-0732">Signal</keyword>
<organism evidence="9 10">
    <name type="scientific">Trichoplax adhaerens</name>
    <name type="common">Trichoplax reptans</name>
    <dbReference type="NCBI Taxonomy" id="10228"/>
    <lineage>
        <taxon>Eukaryota</taxon>
        <taxon>Metazoa</taxon>
        <taxon>Placozoa</taxon>
        <taxon>Uniplacotomia</taxon>
        <taxon>Trichoplacea</taxon>
        <taxon>Trichoplacidae</taxon>
        <taxon>Trichoplax</taxon>
    </lineage>
</organism>
<keyword evidence="2" id="KW-0597">Phosphoprotein</keyword>
<evidence type="ECO:0000256" key="5">
    <source>
        <dbReference type="ARBA" id="ARBA00022989"/>
    </source>
</evidence>
<evidence type="ECO:0000313" key="9">
    <source>
        <dbReference type="EMBL" id="EDV24310.1"/>
    </source>
</evidence>
<accession>B3S018</accession>
<feature type="domain" description="Proline-rich transmembrane protein 3/4" evidence="8">
    <location>
        <begin position="5"/>
        <end position="326"/>
    </location>
</feature>
<proteinExistence type="predicted"/>